<sequence length="158" mass="17767">MEMARRRGSSADLAAYTRGEDDVQQSSPGKPLCRRRAGNRIRTFRQLNLVGTPKWTFVDRPSSSRLPRIPRSGSGGSLVIPFGIAVRRRNNGTKWQQYGSYQRYGLRSELMKMLPDTDLVLNRRNASRYGLSSELMKMLPNTDLVLNQRGASGYGLSS</sequence>
<reference evidence="1 2" key="2">
    <citation type="journal article" date="2022" name="Mol. Ecol. Resour.">
        <title>The genomes of chicory, endive, great burdock and yacon provide insights into Asteraceae paleo-polyploidization history and plant inulin production.</title>
        <authorList>
            <person name="Fan W."/>
            <person name="Wang S."/>
            <person name="Wang H."/>
            <person name="Wang A."/>
            <person name="Jiang F."/>
            <person name="Liu H."/>
            <person name="Zhao H."/>
            <person name="Xu D."/>
            <person name="Zhang Y."/>
        </authorList>
    </citation>
    <scope>NUCLEOTIDE SEQUENCE [LARGE SCALE GENOMIC DNA]</scope>
    <source>
        <strain evidence="2">cv. Yunnan</strain>
        <tissue evidence="1">Leaves</tissue>
    </source>
</reference>
<evidence type="ECO:0000313" key="2">
    <source>
        <dbReference type="Proteomes" id="UP001056120"/>
    </source>
</evidence>
<name>A0ACB9HSM7_9ASTR</name>
<proteinExistence type="predicted"/>
<evidence type="ECO:0000313" key="1">
    <source>
        <dbReference type="EMBL" id="KAI3798983.1"/>
    </source>
</evidence>
<comment type="caution">
    <text evidence="1">The sequence shown here is derived from an EMBL/GenBank/DDBJ whole genome shotgun (WGS) entry which is preliminary data.</text>
</comment>
<dbReference type="Proteomes" id="UP001056120">
    <property type="component" value="Linkage Group LG11"/>
</dbReference>
<dbReference type="EMBL" id="CM042028">
    <property type="protein sequence ID" value="KAI3798983.1"/>
    <property type="molecule type" value="Genomic_DNA"/>
</dbReference>
<protein>
    <submittedName>
        <fullName evidence="1">Uncharacterized protein</fullName>
    </submittedName>
</protein>
<organism evidence="1 2">
    <name type="scientific">Smallanthus sonchifolius</name>
    <dbReference type="NCBI Taxonomy" id="185202"/>
    <lineage>
        <taxon>Eukaryota</taxon>
        <taxon>Viridiplantae</taxon>
        <taxon>Streptophyta</taxon>
        <taxon>Embryophyta</taxon>
        <taxon>Tracheophyta</taxon>
        <taxon>Spermatophyta</taxon>
        <taxon>Magnoliopsida</taxon>
        <taxon>eudicotyledons</taxon>
        <taxon>Gunneridae</taxon>
        <taxon>Pentapetalae</taxon>
        <taxon>asterids</taxon>
        <taxon>campanulids</taxon>
        <taxon>Asterales</taxon>
        <taxon>Asteraceae</taxon>
        <taxon>Asteroideae</taxon>
        <taxon>Heliantheae alliance</taxon>
        <taxon>Millerieae</taxon>
        <taxon>Smallanthus</taxon>
    </lineage>
</organism>
<gene>
    <name evidence="1" type="ORF">L1987_34271</name>
</gene>
<reference evidence="2" key="1">
    <citation type="journal article" date="2022" name="Mol. Ecol. Resour.">
        <title>The genomes of chicory, endive, great burdock and yacon provide insights into Asteraceae palaeo-polyploidization history and plant inulin production.</title>
        <authorList>
            <person name="Fan W."/>
            <person name="Wang S."/>
            <person name="Wang H."/>
            <person name="Wang A."/>
            <person name="Jiang F."/>
            <person name="Liu H."/>
            <person name="Zhao H."/>
            <person name="Xu D."/>
            <person name="Zhang Y."/>
        </authorList>
    </citation>
    <scope>NUCLEOTIDE SEQUENCE [LARGE SCALE GENOMIC DNA]</scope>
    <source>
        <strain evidence="2">cv. Yunnan</strain>
    </source>
</reference>
<accession>A0ACB9HSM7</accession>
<keyword evidence="2" id="KW-1185">Reference proteome</keyword>